<protein>
    <recommendedName>
        <fullName evidence="2">2EXR domain-containing protein</fullName>
    </recommendedName>
</protein>
<keyword evidence="4" id="KW-1185">Reference proteome</keyword>
<dbReference type="OrthoDB" id="4812806at2759"/>
<organism evidence="3 4">
    <name type="scientific">Gnomoniopsis smithogilvyi</name>
    <dbReference type="NCBI Taxonomy" id="1191159"/>
    <lineage>
        <taxon>Eukaryota</taxon>
        <taxon>Fungi</taxon>
        <taxon>Dikarya</taxon>
        <taxon>Ascomycota</taxon>
        <taxon>Pezizomycotina</taxon>
        <taxon>Sordariomycetes</taxon>
        <taxon>Sordariomycetidae</taxon>
        <taxon>Diaporthales</taxon>
        <taxon>Gnomoniaceae</taxon>
        <taxon>Gnomoniopsis</taxon>
    </lineage>
</organism>
<evidence type="ECO:0000313" key="3">
    <source>
        <dbReference type="EMBL" id="KAJ4397064.1"/>
    </source>
</evidence>
<feature type="domain" description="2EXR" evidence="2">
    <location>
        <begin position="8"/>
        <end position="96"/>
    </location>
</feature>
<evidence type="ECO:0000313" key="4">
    <source>
        <dbReference type="Proteomes" id="UP001140453"/>
    </source>
</evidence>
<gene>
    <name evidence="3" type="ORF">N0V93_001288</name>
</gene>
<dbReference type="AlphaFoldDB" id="A0A9W8Z593"/>
<dbReference type="InterPro" id="IPR045518">
    <property type="entry name" value="2EXR"/>
</dbReference>
<dbReference type="Pfam" id="PF20150">
    <property type="entry name" value="2EXR"/>
    <property type="match status" value="1"/>
</dbReference>
<name>A0A9W8Z593_9PEZI</name>
<proteinExistence type="predicted"/>
<dbReference type="EMBL" id="JAPEVB010000001">
    <property type="protein sequence ID" value="KAJ4397064.1"/>
    <property type="molecule type" value="Genomic_DNA"/>
</dbReference>
<sequence>MAAPTTLHKFALLPPELRNSIWESALPPPRVFDVYPASASQKTLAERGLRFANPYSEPPPPLAAVCRESRSLSSYHYRALTLGGTTKYVDLTRDVLLLESCLLERDLLRTLLFMGKIPLIRDNLRSLAFGTSYGVHTGVWHPVLGWKKLTRSNMGRLLQRLGMFEMLERLVFVVKQEVQYEVAELPCARERLHGSHAWSGQVSRNATIYQRGTTPPGPRMLAGSSEPDDGLVSRASTPSASSESSFSSDSEASSCSFYPMPWTDEKPWLSHENEISYFASNPCDPDTEIVAKATVTEESTHLQGPGPTNDDWLRFRRTFKRDLEMGLELGLARPGTSMTASCQKRKRDTGDERNVEFEPRKSKCTRRFDKAMDGYKLPEIQGANLLWRFSLPS</sequence>
<evidence type="ECO:0000259" key="2">
    <source>
        <dbReference type="Pfam" id="PF20150"/>
    </source>
</evidence>
<dbReference type="Proteomes" id="UP001140453">
    <property type="component" value="Unassembled WGS sequence"/>
</dbReference>
<feature type="region of interest" description="Disordered" evidence="1">
    <location>
        <begin position="208"/>
        <end position="253"/>
    </location>
</feature>
<comment type="caution">
    <text evidence="3">The sequence shown here is derived from an EMBL/GenBank/DDBJ whole genome shotgun (WGS) entry which is preliminary data.</text>
</comment>
<evidence type="ECO:0000256" key="1">
    <source>
        <dbReference type="SAM" id="MobiDB-lite"/>
    </source>
</evidence>
<reference evidence="3" key="1">
    <citation type="submission" date="2022-10" db="EMBL/GenBank/DDBJ databases">
        <title>Tapping the CABI collections for fungal endophytes: first genome assemblies for Collariella, Neodidymelliopsis, Ascochyta clinopodiicola, Didymella pomorum, Didymosphaeria variabile, Neocosmospora piperis and Neocucurbitaria cava.</title>
        <authorList>
            <person name="Hill R."/>
        </authorList>
    </citation>
    <scope>NUCLEOTIDE SEQUENCE</scope>
    <source>
        <strain evidence="3">IMI 355082</strain>
    </source>
</reference>
<feature type="compositionally biased region" description="Low complexity" evidence="1">
    <location>
        <begin position="233"/>
        <end position="253"/>
    </location>
</feature>
<dbReference type="PANTHER" id="PTHR35910">
    <property type="entry name" value="2EXR DOMAIN-CONTAINING PROTEIN"/>
    <property type="match status" value="1"/>
</dbReference>
<dbReference type="PANTHER" id="PTHR35910:SF6">
    <property type="entry name" value="2EXR DOMAIN-CONTAINING PROTEIN"/>
    <property type="match status" value="1"/>
</dbReference>
<accession>A0A9W8Z593</accession>